<comment type="caution">
    <text evidence="2">The sequence shown here is derived from an EMBL/GenBank/DDBJ whole genome shotgun (WGS) entry which is preliminary data.</text>
</comment>
<reference evidence="2" key="1">
    <citation type="submission" date="2023-10" db="EMBL/GenBank/DDBJ databases">
        <title>Genome assembly of Pristionchus species.</title>
        <authorList>
            <person name="Yoshida K."/>
            <person name="Sommer R.J."/>
        </authorList>
    </citation>
    <scope>NUCLEOTIDE SEQUENCE</scope>
    <source>
        <strain evidence="2">RS5133</strain>
    </source>
</reference>
<keyword evidence="1" id="KW-0175">Coiled coil</keyword>
<evidence type="ECO:0000313" key="2">
    <source>
        <dbReference type="EMBL" id="GMT10323.1"/>
    </source>
</evidence>
<organism evidence="2 3">
    <name type="scientific">Pristionchus fissidentatus</name>
    <dbReference type="NCBI Taxonomy" id="1538716"/>
    <lineage>
        <taxon>Eukaryota</taxon>
        <taxon>Metazoa</taxon>
        <taxon>Ecdysozoa</taxon>
        <taxon>Nematoda</taxon>
        <taxon>Chromadorea</taxon>
        <taxon>Rhabditida</taxon>
        <taxon>Rhabditina</taxon>
        <taxon>Diplogasteromorpha</taxon>
        <taxon>Diplogasteroidea</taxon>
        <taxon>Neodiplogasteridae</taxon>
        <taxon>Pristionchus</taxon>
    </lineage>
</organism>
<sequence length="284" mass="30836">FNLFSDRPASPVPSIFNIDPTGVSTGSTVSVTGSEPESTVSTESMSASFWDTVPQGVPSVNFPISSPDWIDSLPSLCSKTSCISCTRVFRMWKIMESTVSTTSANCFETGRPVTSTTSTLFVDPCEVSMMDPSSIDSFTSTSSSSLCPLLIRDSLSLLNSSISSSSLFHHSPKCDFYSLLPTTTNPSHSDLEVSCSSSSDVITSADSISDFERSHHTFIVSNSVLDDEGYSADVDSEPVLIKWTTTVSSTQTEQSNVARMLEECDDIMEKIVEMKKRLKKLLIE</sequence>
<evidence type="ECO:0000313" key="3">
    <source>
        <dbReference type="Proteomes" id="UP001432322"/>
    </source>
</evidence>
<proteinExistence type="predicted"/>
<gene>
    <name evidence="2" type="ORF">PFISCL1PPCAC_1620</name>
</gene>
<dbReference type="Proteomes" id="UP001432322">
    <property type="component" value="Unassembled WGS sequence"/>
</dbReference>
<dbReference type="EMBL" id="BTSY01000001">
    <property type="protein sequence ID" value="GMT10323.1"/>
    <property type="molecule type" value="Genomic_DNA"/>
</dbReference>
<keyword evidence="3" id="KW-1185">Reference proteome</keyword>
<name>A0AAV5UUE7_9BILA</name>
<feature type="coiled-coil region" evidence="1">
    <location>
        <begin position="257"/>
        <end position="284"/>
    </location>
</feature>
<evidence type="ECO:0000256" key="1">
    <source>
        <dbReference type="SAM" id="Coils"/>
    </source>
</evidence>
<protein>
    <submittedName>
        <fullName evidence="2">Uncharacterized protein</fullName>
    </submittedName>
</protein>
<feature type="non-terminal residue" evidence="2">
    <location>
        <position position="1"/>
    </location>
</feature>
<dbReference type="AlphaFoldDB" id="A0AAV5UUE7"/>
<accession>A0AAV5UUE7</accession>